<organism evidence="1 2">
    <name type="scientific">Aegilops tauschii subsp. strangulata</name>
    <name type="common">Goatgrass</name>
    <dbReference type="NCBI Taxonomy" id="200361"/>
    <lineage>
        <taxon>Eukaryota</taxon>
        <taxon>Viridiplantae</taxon>
        <taxon>Streptophyta</taxon>
        <taxon>Embryophyta</taxon>
        <taxon>Tracheophyta</taxon>
        <taxon>Spermatophyta</taxon>
        <taxon>Magnoliopsida</taxon>
        <taxon>Liliopsida</taxon>
        <taxon>Poales</taxon>
        <taxon>Poaceae</taxon>
        <taxon>BOP clade</taxon>
        <taxon>Pooideae</taxon>
        <taxon>Triticodae</taxon>
        <taxon>Triticeae</taxon>
        <taxon>Triticinae</taxon>
        <taxon>Aegilops</taxon>
    </lineage>
</organism>
<dbReference type="PANTHER" id="PTHR47150:SF6">
    <property type="entry name" value="OS01G0872900 PROTEIN"/>
    <property type="match status" value="1"/>
</dbReference>
<dbReference type="PANTHER" id="PTHR47150">
    <property type="entry name" value="OS12G0169200 PROTEIN"/>
    <property type="match status" value="1"/>
</dbReference>
<reference evidence="2" key="2">
    <citation type="journal article" date="2017" name="Nat. Plants">
        <title>The Aegilops tauschii genome reveals multiple impacts of transposons.</title>
        <authorList>
            <person name="Zhao G."/>
            <person name="Zou C."/>
            <person name="Li K."/>
            <person name="Wang K."/>
            <person name="Li T."/>
            <person name="Gao L."/>
            <person name="Zhang X."/>
            <person name="Wang H."/>
            <person name="Yang Z."/>
            <person name="Liu X."/>
            <person name="Jiang W."/>
            <person name="Mao L."/>
            <person name="Kong X."/>
            <person name="Jiao Y."/>
            <person name="Jia J."/>
        </authorList>
    </citation>
    <scope>NUCLEOTIDE SEQUENCE [LARGE SCALE GENOMIC DNA]</scope>
    <source>
        <strain evidence="2">cv. AL8/78</strain>
    </source>
</reference>
<accession>A0A453PPW1</accession>
<name>A0A453PPW1_AEGTS</name>
<protein>
    <submittedName>
        <fullName evidence="1">Uncharacterized protein</fullName>
    </submittedName>
</protein>
<reference evidence="2" key="1">
    <citation type="journal article" date="2014" name="Science">
        <title>Ancient hybridizations among the ancestral genomes of bread wheat.</title>
        <authorList>
            <consortium name="International Wheat Genome Sequencing Consortium,"/>
            <person name="Marcussen T."/>
            <person name="Sandve S.R."/>
            <person name="Heier L."/>
            <person name="Spannagl M."/>
            <person name="Pfeifer M."/>
            <person name="Jakobsen K.S."/>
            <person name="Wulff B.B."/>
            <person name="Steuernagel B."/>
            <person name="Mayer K.F."/>
            <person name="Olsen O.A."/>
        </authorList>
    </citation>
    <scope>NUCLEOTIDE SEQUENCE [LARGE SCALE GENOMIC DNA]</scope>
    <source>
        <strain evidence="2">cv. AL8/78</strain>
    </source>
</reference>
<dbReference type="STRING" id="200361.A0A453PPW1"/>
<dbReference type="EnsemblPlants" id="AET6Gv20807300.1">
    <property type="protein sequence ID" value="AET6Gv20807300.1"/>
    <property type="gene ID" value="AET6Gv20807300"/>
</dbReference>
<dbReference type="Proteomes" id="UP000015105">
    <property type="component" value="Chromosome 6D"/>
</dbReference>
<reference evidence="1" key="3">
    <citation type="journal article" date="2017" name="Nature">
        <title>Genome sequence of the progenitor of the wheat D genome Aegilops tauschii.</title>
        <authorList>
            <person name="Luo M.C."/>
            <person name="Gu Y.Q."/>
            <person name="Puiu D."/>
            <person name="Wang H."/>
            <person name="Twardziok S.O."/>
            <person name="Deal K.R."/>
            <person name="Huo N."/>
            <person name="Zhu T."/>
            <person name="Wang L."/>
            <person name="Wang Y."/>
            <person name="McGuire P.E."/>
            <person name="Liu S."/>
            <person name="Long H."/>
            <person name="Ramasamy R.K."/>
            <person name="Rodriguez J.C."/>
            <person name="Van S.L."/>
            <person name="Yuan L."/>
            <person name="Wang Z."/>
            <person name="Xia Z."/>
            <person name="Xiao L."/>
            <person name="Anderson O.D."/>
            <person name="Ouyang S."/>
            <person name="Liang Y."/>
            <person name="Zimin A.V."/>
            <person name="Pertea G."/>
            <person name="Qi P."/>
            <person name="Bennetzen J.L."/>
            <person name="Dai X."/>
            <person name="Dawson M.W."/>
            <person name="Muller H.G."/>
            <person name="Kugler K."/>
            <person name="Rivarola-Duarte L."/>
            <person name="Spannagl M."/>
            <person name="Mayer K.F.X."/>
            <person name="Lu F.H."/>
            <person name="Bevan M.W."/>
            <person name="Leroy P."/>
            <person name="Li P."/>
            <person name="You F.M."/>
            <person name="Sun Q."/>
            <person name="Liu Z."/>
            <person name="Lyons E."/>
            <person name="Wicker T."/>
            <person name="Salzberg S.L."/>
            <person name="Devos K.M."/>
            <person name="Dvorak J."/>
        </authorList>
    </citation>
    <scope>NUCLEOTIDE SEQUENCE [LARGE SCALE GENOMIC DNA]</scope>
    <source>
        <strain evidence="1">cv. AL8/78</strain>
    </source>
</reference>
<sequence>DLAMILAMHINKKPKHGGSVMVRQKIWRDRIDAHNRLMRHYFMENPTYPESYFRHRFRMSTELFRRIAEKLASHDWFFQQRRNAAGELGHSTFQKVTAALCMLAYGIPADLVDDHLAMGESQAIMCVKRFAVGIVQVFG</sequence>
<dbReference type="Gramene" id="AET6Gv20807300.1">
    <property type="protein sequence ID" value="AET6Gv20807300.1"/>
    <property type="gene ID" value="AET6Gv20807300"/>
</dbReference>
<evidence type="ECO:0000313" key="2">
    <source>
        <dbReference type="Proteomes" id="UP000015105"/>
    </source>
</evidence>
<keyword evidence="2" id="KW-1185">Reference proteome</keyword>
<reference evidence="1" key="4">
    <citation type="submission" date="2019-03" db="UniProtKB">
        <authorList>
            <consortium name="EnsemblPlants"/>
        </authorList>
    </citation>
    <scope>IDENTIFICATION</scope>
</reference>
<reference evidence="1" key="5">
    <citation type="journal article" date="2021" name="G3 (Bethesda)">
        <title>Aegilops tauschii genome assembly Aet v5.0 features greater sequence contiguity and improved annotation.</title>
        <authorList>
            <person name="Wang L."/>
            <person name="Zhu T."/>
            <person name="Rodriguez J.C."/>
            <person name="Deal K.R."/>
            <person name="Dubcovsky J."/>
            <person name="McGuire P.E."/>
            <person name="Lux T."/>
            <person name="Spannagl M."/>
            <person name="Mayer K.F.X."/>
            <person name="Baldrich P."/>
            <person name="Meyers B.C."/>
            <person name="Huo N."/>
            <person name="Gu Y.Q."/>
            <person name="Zhou H."/>
            <person name="Devos K.M."/>
            <person name="Bennetzen J.L."/>
            <person name="Unver T."/>
            <person name="Budak H."/>
            <person name="Gulick P.J."/>
            <person name="Galiba G."/>
            <person name="Kalapos B."/>
            <person name="Nelson D.R."/>
            <person name="Li P."/>
            <person name="You F.M."/>
            <person name="Luo M.C."/>
            <person name="Dvorak J."/>
        </authorList>
    </citation>
    <scope>NUCLEOTIDE SEQUENCE [LARGE SCALE GENOMIC DNA]</scope>
    <source>
        <strain evidence="1">cv. AL8/78</strain>
    </source>
</reference>
<dbReference type="AlphaFoldDB" id="A0A453PPW1"/>
<evidence type="ECO:0000313" key="1">
    <source>
        <dbReference type="EnsemblPlants" id="AET6Gv20807300.1"/>
    </source>
</evidence>
<proteinExistence type="predicted"/>